<keyword evidence="2" id="KW-0472">Membrane</keyword>
<dbReference type="Proteomes" id="UP000620124">
    <property type="component" value="Unassembled WGS sequence"/>
</dbReference>
<keyword evidence="4" id="KW-1185">Reference proteome</keyword>
<proteinExistence type="predicted"/>
<name>A0A8H6XMU3_9AGAR</name>
<keyword evidence="2" id="KW-0812">Transmembrane</keyword>
<evidence type="ECO:0000256" key="2">
    <source>
        <dbReference type="SAM" id="Phobius"/>
    </source>
</evidence>
<feature type="transmembrane region" description="Helical" evidence="2">
    <location>
        <begin position="223"/>
        <end position="245"/>
    </location>
</feature>
<organism evidence="3 4">
    <name type="scientific">Mycena venus</name>
    <dbReference type="NCBI Taxonomy" id="2733690"/>
    <lineage>
        <taxon>Eukaryota</taxon>
        <taxon>Fungi</taxon>
        <taxon>Dikarya</taxon>
        <taxon>Basidiomycota</taxon>
        <taxon>Agaricomycotina</taxon>
        <taxon>Agaricomycetes</taxon>
        <taxon>Agaricomycetidae</taxon>
        <taxon>Agaricales</taxon>
        <taxon>Marasmiineae</taxon>
        <taxon>Mycenaceae</taxon>
        <taxon>Mycena</taxon>
    </lineage>
</organism>
<evidence type="ECO:0008006" key="5">
    <source>
        <dbReference type="Google" id="ProtNLM"/>
    </source>
</evidence>
<keyword evidence="2" id="KW-1133">Transmembrane helix</keyword>
<sequence length="774" mass="86092">MDGGRVATLLEKWAFSPRIALRPPLRLAPPPANGLTFWSELPRTNSTAAAPRLYDPSDPQTFPTSSASRYPSSSASRYPSSSTTRYLTPVTSLSTQSPGSYRTARSPLSGYPQSSYAAPTITSALTDPSQAFTVSGPPAHVTFSGPTVPAVDPSLPQPDAEPLYTAANPFSMSSPSVDDSDDLPYAESLPKRTAPLPFPNTMGNANRFRHWRSWFRRLKSMTILAFVFILIKIPSQTYLFLLLRLPSLYFSRVSRLFEDANLSLPDIQRMAVINGDQFSVVSWTPDASDLPPRLRRFNLSWEAFIDALLREWKTQNVISALMLSAILTMLQIDAAAADPIARMTALISLVCALMSLLFGSLYIIRFGTMRKMYKAASWADEAQRGSASLLWNVWVLLALPAVWLAWSIILFVTCIMAFTWRTGAVDDNTPMLVPHTALALRIGVSAVLLLALIYLLLIIDTFKRYGDTMDARWKEKVARWTSESRSSTLKASYKSEDSPVANWIRSSVLPPDSQPVTELYSSLTPVREESVPDQPQNEPPSNPLTISPFLFHNNSSEATIASFSPFPAVKIIRLSRESWFVWPIPPVLADRGMAKQDWTQLVGTLNNHKRQIFESDGSASLHPLLSSLNQWNRTYFAPHSTEAVLCIEEPLESGTWSYSVQILHLGSGAFDTQYLPVLDELRQRSIRVIRLHDSHPEEGFHTTEIKIQPQSTSSRSQPDLPHTSVPNTALTVISRNSVQYTEGGEVVDPDYVPNYLTIPLPPSRPPSYLESRDS</sequence>
<comment type="caution">
    <text evidence="3">The sequence shown here is derived from an EMBL/GenBank/DDBJ whole genome shotgun (WGS) entry which is preliminary data.</text>
</comment>
<feature type="compositionally biased region" description="Low complexity" evidence="1">
    <location>
        <begin position="63"/>
        <end position="86"/>
    </location>
</feature>
<evidence type="ECO:0000313" key="4">
    <source>
        <dbReference type="Proteomes" id="UP000620124"/>
    </source>
</evidence>
<protein>
    <recommendedName>
        <fullName evidence="5">Transmembrane protein</fullName>
    </recommendedName>
</protein>
<evidence type="ECO:0000313" key="3">
    <source>
        <dbReference type="EMBL" id="KAF7343297.1"/>
    </source>
</evidence>
<gene>
    <name evidence="3" type="ORF">MVEN_01762000</name>
</gene>
<feature type="region of interest" description="Disordered" evidence="1">
    <location>
        <begin position="524"/>
        <end position="546"/>
    </location>
</feature>
<feature type="transmembrane region" description="Helical" evidence="2">
    <location>
        <begin position="393"/>
        <end position="418"/>
    </location>
</feature>
<dbReference type="OrthoDB" id="3062801at2759"/>
<feature type="region of interest" description="Disordered" evidence="1">
    <location>
        <begin position="48"/>
        <end position="112"/>
    </location>
</feature>
<evidence type="ECO:0000256" key="1">
    <source>
        <dbReference type="SAM" id="MobiDB-lite"/>
    </source>
</evidence>
<feature type="compositionally biased region" description="Polar residues" evidence="1">
    <location>
        <begin position="89"/>
        <end position="100"/>
    </location>
</feature>
<dbReference type="EMBL" id="JACAZI010000016">
    <property type="protein sequence ID" value="KAF7343297.1"/>
    <property type="molecule type" value="Genomic_DNA"/>
</dbReference>
<feature type="transmembrane region" description="Helical" evidence="2">
    <location>
        <begin position="438"/>
        <end position="459"/>
    </location>
</feature>
<feature type="transmembrane region" description="Helical" evidence="2">
    <location>
        <begin position="343"/>
        <end position="364"/>
    </location>
</feature>
<accession>A0A8H6XMU3</accession>
<reference evidence="3" key="1">
    <citation type="submission" date="2020-05" db="EMBL/GenBank/DDBJ databases">
        <title>Mycena genomes resolve the evolution of fungal bioluminescence.</title>
        <authorList>
            <person name="Tsai I.J."/>
        </authorList>
    </citation>
    <scope>NUCLEOTIDE SEQUENCE</scope>
    <source>
        <strain evidence="3">CCC161011</strain>
    </source>
</reference>
<feature type="compositionally biased region" description="Polar residues" evidence="1">
    <location>
        <begin position="708"/>
        <end position="717"/>
    </location>
</feature>
<feature type="region of interest" description="Disordered" evidence="1">
    <location>
        <begin position="699"/>
        <end position="726"/>
    </location>
</feature>
<feature type="transmembrane region" description="Helical" evidence="2">
    <location>
        <begin position="317"/>
        <end position="337"/>
    </location>
</feature>
<dbReference type="AlphaFoldDB" id="A0A8H6XMU3"/>